<dbReference type="GO" id="GO:0046872">
    <property type="term" value="F:metal ion binding"/>
    <property type="evidence" value="ECO:0007669"/>
    <property type="project" value="UniProtKB-KW"/>
</dbReference>
<dbReference type="Gene3D" id="1.10.1280.10">
    <property type="entry name" value="Di-copper center containing domain from catechol oxidase"/>
    <property type="match status" value="2"/>
</dbReference>
<dbReference type="Pfam" id="PF00264">
    <property type="entry name" value="Tyrosinase"/>
    <property type="match status" value="2"/>
</dbReference>
<dbReference type="AlphaFoldDB" id="A0A396RNU1"/>
<keyword evidence="1" id="KW-0479">Metal-binding</keyword>
<accession>A0A396RNU1</accession>
<dbReference type="PROSITE" id="PS00498">
    <property type="entry name" value="TYROSINASE_2"/>
    <property type="match status" value="1"/>
</dbReference>
<evidence type="ECO:0000259" key="4">
    <source>
        <dbReference type="PROSITE" id="PS00498"/>
    </source>
</evidence>
<feature type="domain" description="Tyrosinase copper-binding" evidence="3">
    <location>
        <begin position="93"/>
        <end position="110"/>
    </location>
</feature>
<dbReference type="GO" id="GO:0016491">
    <property type="term" value="F:oxidoreductase activity"/>
    <property type="evidence" value="ECO:0007669"/>
    <property type="project" value="InterPro"/>
</dbReference>
<keyword evidence="2" id="KW-0186">Copper</keyword>
<evidence type="ECO:0000259" key="3">
    <source>
        <dbReference type="PROSITE" id="PS00497"/>
    </source>
</evidence>
<dbReference type="PRINTS" id="PR00092">
    <property type="entry name" value="TYROSINASE"/>
</dbReference>
<proteinExistence type="predicted"/>
<dbReference type="InterPro" id="IPR008922">
    <property type="entry name" value="Di-copper_centre_dom_sf"/>
</dbReference>
<name>A0A396RNU1_9SPHN</name>
<dbReference type="PANTHER" id="PTHR11474">
    <property type="entry name" value="TYROSINASE FAMILY MEMBER"/>
    <property type="match status" value="1"/>
</dbReference>
<comment type="caution">
    <text evidence="5">The sequence shown here is derived from an EMBL/GenBank/DDBJ whole genome shotgun (WGS) entry which is preliminary data.</text>
</comment>
<dbReference type="EMBL" id="QWLV01000002">
    <property type="protein sequence ID" value="RHW18177.1"/>
    <property type="molecule type" value="Genomic_DNA"/>
</dbReference>
<dbReference type="InterPro" id="IPR050316">
    <property type="entry name" value="Tyrosinase/Hemocyanin"/>
</dbReference>
<gene>
    <name evidence="5" type="ORF">D1610_06750</name>
</gene>
<dbReference type="OrthoDB" id="2874181at2"/>
<dbReference type="PROSITE" id="PS00497">
    <property type="entry name" value="TYROSINASE_1"/>
    <property type="match status" value="1"/>
</dbReference>
<keyword evidence="6" id="KW-1185">Reference proteome</keyword>
<dbReference type="SUPFAM" id="SSF48056">
    <property type="entry name" value="Di-copper centre-containing domain"/>
    <property type="match status" value="1"/>
</dbReference>
<dbReference type="RefSeq" id="WP_118863367.1">
    <property type="nucleotide sequence ID" value="NZ_QWLV01000002.1"/>
</dbReference>
<evidence type="ECO:0000313" key="5">
    <source>
        <dbReference type="EMBL" id="RHW18177.1"/>
    </source>
</evidence>
<protein>
    <recommendedName>
        <fullName evidence="3 4">Tyrosinase copper-binding domain-containing protein</fullName>
    </recommendedName>
</protein>
<sequence>MMQMVEVDRRAVLAGFGVGAVAVAANARIGAPSAPHPRVRREIRDLERWFPDDLNRLKNAVAEMRKSRAGAMAWDKNAEIHSRRCGVPSGEIHRTLHFLPWHRAFLWATERNLQHAIGDETVSLAYWHWPVLGAVPASFRATPLAHDRTRLDLFAHEYAFQSAMDSAEHYVGKIEEREGWPVVTQLGFGGYDVVPGPLSVLEGTPHGSVHNALGKDMGNIKWSPRDPLFFGHHANLDRMWETWRGASHSARRRTEPWQDRLFAETVFEFFDLATGKTRNLRVAEVSETAALGYRYALPGEGVDGGQPVGTSTSGQNQNEVPDPALLGVPLASGDARIGLPTVAVSIAEEGKAKAILTVQGIQIPANQGGTVAIYLFDRKHGAFSPRRAAFVGTIGLVQQDTATEIAIALDVTTALRQFPIESGRIGVAIVPVGQDDALSLAVSGYAIEIVPQ</sequence>
<reference evidence="5 6" key="1">
    <citation type="submission" date="2018-08" db="EMBL/GenBank/DDBJ databases">
        <title>The multiple taxonomic identification of Sphingomonas gilva.</title>
        <authorList>
            <person name="Zhu D."/>
            <person name="Zheng S."/>
        </authorList>
    </citation>
    <scope>NUCLEOTIDE SEQUENCE [LARGE SCALE GENOMIC DNA]</scope>
    <source>
        <strain evidence="5 6">ZDH117</strain>
    </source>
</reference>
<evidence type="ECO:0000313" key="6">
    <source>
        <dbReference type="Proteomes" id="UP000266693"/>
    </source>
</evidence>
<evidence type="ECO:0000256" key="1">
    <source>
        <dbReference type="ARBA" id="ARBA00022723"/>
    </source>
</evidence>
<dbReference type="Proteomes" id="UP000266693">
    <property type="component" value="Unassembled WGS sequence"/>
</dbReference>
<evidence type="ECO:0000256" key="2">
    <source>
        <dbReference type="ARBA" id="ARBA00023008"/>
    </source>
</evidence>
<feature type="domain" description="Tyrosinase copper-binding" evidence="4">
    <location>
        <begin position="226"/>
        <end position="237"/>
    </location>
</feature>
<organism evidence="5 6">
    <name type="scientific">Sphingomonas gilva</name>
    <dbReference type="NCBI Taxonomy" id="2305907"/>
    <lineage>
        <taxon>Bacteria</taxon>
        <taxon>Pseudomonadati</taxon>
        <taxon>Pseudomonadota</taxon>
        <taxon>Alphaproteobacteria</taxon>
        <taxon>Sphingomonadales</taxon>
        <taxon>Sphingomonadaceae</taxon>
        <taxon>Sphingomonas</taxon>
    </lineage>
</organism>
<dbReference type="PANTHER" id="PTHR11474:SF76">
    <property type="entry name" value="SHKT DOMAIN-CONTAINING PROTEIN"/>
    <property type="match status" value="1"/>
</dbReference>
<dbReference type="InterPro" id="IPR002227">
    <property type="entry name" value="Tyrosinase_Cu-bd"/>
</dbReference>